<dbReference type="GO" id="GO:0005524">
    <property type="term" value="F:ATP binding"/>
    <property type="evidence" value="ECO:0007669"/>
    <property type="project" value="UniProtKB-UniRule"/>
</dbReference>
<organism evidence="16 19">
    <name type="scientific">Didymodactylos carnosus</name>
    <dbReference type="NCBI Taxonomy" id="1234261"/>
    <lineage>
        <taxon>Eukaryota</taxon>
        <taxon>Metazoa</taxon>
        <taxon>Spiralia</taxon>
        <taxon>Gnathifera</taxon>
        <taxon>Rotifera</taxon>
        <taxon>Eurotatoria</taxon>
        <taxon>Bdelloidea</taxon>
        <taxon>Philodinida</taxon>
        <taxon>Philodinidae</taxon>
        <taxon>Didymodactylos</taxon>
    </lineage>
</organism>
<dbReference type="Pfam" id="PF00349">
    <property type="entry name" value="Hexokinase_1"/>
    <property type="match status" value="1"/>
</dbReference>
<dbReference type="PRINTS" id="PR00475">
    <property type="entry name" value="HEXOKINASE"/>
</dbReference>
<evidence type="ECO:0000256" key="4">
    <source>
        <dbReference type="ARBA" id="ARBA00022679"/>
    </source>
</evidence>
<evidence type="ECO:0000256" key="2">
    <source>
        <dbReference type="ARBA" id="ARBA00005028"/>
    </source>
</evidence>
<dbReference type="GO" id="GO:0008865">
    <property type="term" value="F:fructokinase activity"/>
    <property type="evidence" value="ECO:0007669"/>
    <property type="project" value="TreeGrafter"/>
</dbReference>
<feature type="domain" description="Hexokinase C-terminal" evidence="14">
    <location>
        <begin position="359"/>
        <end position="520"/>
    </location>
</feature>
<evidence type="ECO:0000256" key="12">
    <source>
        <dbReference type="RuleBase" id="RU362007"/>
    </source>
</evidence>
<keyword evidence="6 12" id="KW-0418">Kinase</keyword>
<comment type="pathway">
    <text evidence="1">Carbohydrate degradation; glycolysis; D-glyceraldehyde 3-phosphate and glycerone phosphate from D-glucose: step 1/4.</text>
</comment>
<evidence type="ECO:0000256" key="7">
    <source>
        <dbReference type="ARBA" id="ARBA00022840"/>
    </source>
</evidence>
<dbReference type="EMBL" id="CAJOBA010005930">
    <property type="protein sequence ID" value="CAF3758415.1"/>
    <property type="molecule type" value="Genomic_DNA"/>
</dbReference>
<comment type="similarity">
    <text evidence="3 12">Belongs to the hexokinase family.</text>
</comment>
<protein>
    <recommendedName>
        <fullName evidence="12">Phosphotransferase</fullName>
        <ecNumber evidence="12">2.7.1.-</ecNumber>
    </recommendedName>
</protein>
<comment type="catalytic activity">
    <reaction evidence="11">
        <text>D-glucose + ATP = D-glucose 6-phosphate + ADP + H(+)</text>
        <dbReference type="Rhea" id="RHEA:17825"/>
        <dbReference type="ChEBI" id="CHEBI:4167"/>
        <dbReference type="ChEBI" id="CHEBI:15378"/>
        <dbReference type="ChEBI" id="CHEBI:30616"/>
        <dbReference type="ChEBI" id="CHEBI:61548"/>
        <dbReference type="ChEBI" id="CHEBI:456216"/>
        <dbReference type="EC" id="2.7.1.1"/>
    </reaction>
    <physiologicalReaction direction="left-to-right" evidence="11">
        <dbReference type="Rhea" id="RHEA:17826"/>
    </physiologicalReaction>
</comment>
<dbReference type="PROSITE" id="PS51748">
    <property type="entry name" value="HEXOKINASE_2"/>
    <property type="match status" value="1"/>
</dbReference>
<keyword evidence="7 12" id="KW-0067">ATP-binding</keyword>
<keyword evidence="5 12" id="KW-0547">Nucleotide-binding</keyword>
<keyword evidence="4 12" id="KW-0808">Transferase</keyword>
<feature type="domain" description="Hexokinase N-terminal" evidence="13">
    <location>
        <begin position="109"/>
        <end position="276"/>
    </location>
</feature>
<evidence type="ECO:0000256" key="9">
    <source>
        <dbReference type="ARBA" id="ARBA00044613"/>
    </source>
</evidence>
<dbReference type="InterPro" id="IPR022673">
    <property type="entry name" value="Hexokinase_C"/>
</dbReference>
<dbReference type="EC" id="2.7.1.-" evidence="12"/>
<accession>A0A814VXV0</accession>
<evidence type="ECO:0000259" key="13">
    <source>
        <dbReference type="Pfam" id="PF00349"/>
    </source>
</evidence>
<dbReference type="InterPro" id="IPR001312">
    <property type="entry name" value="Hexokinase"/>
</dbReference>
<evidence type="ECO:0000256" key="1">
    <source>
        <dbReference type="ARBA" id="ARBA00004888"/>
    </source>
</evidence>
<dbReference type="GO" id="GO:0005536">
    <property type="term" value="F:D-glucose binding"/>
    <property type="evidence" value="ECO:0007669"/>
    <property type="project" value="InterPro"/>
</dbReference>
<dbReference type="EMBL" id="CAJOBC010008299">
    <property type="protein sequence ID" value="CAF3957795.1"/>
    <property type="molecule type" value="Genomic_DNA"/>
</dbReference>
<dbReference type="Proteomes" id="UP000681722">
    <property type="component" value="Unassembled WGS sequence"/>
</dbReference>
<dbReference type="GO" id="GO:0006096">
    <property type="term" value="P:glycolytic process"/>
    <property type="evidence" value="ECO:0007669"/>
    <property type="project" value="UniProtKB-UniPathway"/>
</dbReference>
<dbReference type="InterPro" id="IPR022672">
    <property type="entry name" value="Hexokinase_N"/>
</dbReference>
<evidence type="ECO:0000256" key="11">
    <source>
        <dbReference type="ARBA" id="ARBA00048160"/>
    </source>
</evidence>
<sequence length="580" mass="67610">MPRVKPKVRQKTDILYDKFRERLEQKTLFCFPIYRHSQQSLRSIHQFLVRHGFVWNRTLIDMLKRSLSNSLIHAFNYEILQQTHHTDSNTTVNLKQPQPLHHYSLLPSQVDLRIQLTHVNALPARTERGLFIVLEIGRIDEDVRYSIVSLLGKQTPSYDIVLSRGSNLPKHIRESDGEILFDHLASGLNDFLLQIPTNEQIPMSLQMGLLFHFPITQLELDHAELRSWSGRFNCPDIIGRDIVQCLRTSIEKYVQNYQINITACINESVAALISVAVENPNTLISLVFERFFSVSFAEDVEILKIKKILTQTQSRALYRTVISIDFDELRPGTLQTSDALYQSILTSYDIYIMRQFNVNYIEVLTVDSCLLEMIRLIILESCIRGYLLKFHIWSVSKLNSIGCISVEFIRYLLMDSSKHLKPLLKQIGISHVSKLNLILMEYICHVIIRRASQVLSCMTVSLSDRAKEEDITIAIDSTVYRSCPVFRVYMQYETEGLCNKWVTRHRFITATDKCYLGPAAVMGLQKTQKALMIRDEISRNYMIKRIRSRRRLKTNSRTHRTELRYIKVEQLRQTRSQKHI</sequence>
<dbReference type="OrthoDB" id="419537at2759"/>
<dbReference type="GO" id="GO:0005829">
    <property type="term" value="C:cytosol"/>
    <property type="evidence" value="ECO:0007669"/>
    <property type="project" value="TreeGrafter"/>
</dbReference>
<dbReference type="AlphaFoldDB" id="A0A814VXV0"/>
<name>A0A814VXV0_9BILA</name>
<dbReference type="UniPathway" id="UPA00109">
    <property type="reaction ID" value="UER00180"/>
</dbReference>
<dbReference type="EMBL" id="CAJNOK010005923">
    <property type="protein sequence ID" value="CAF0988216.1"/>
    <property type="molecule type" value="Genomic_DNA"/>
</dbReference>
<comment type="catalytic activity">
    <reaction evidence="9">
        <text>a D-hexose + ATP = a D-hexose 6-phosphate + ADP + H(+)</text>
        <dbReference type="Rhea" id="RHEA:22740"/>
        <dbReference type="ChEBI" id="CHEBI:4194"/>
        <dbReference type="ChEBI" id="CHEBI:15378"/>
        <dbReference type="ChEBI" id="CHEBI:30616"/>
        <dbReference type="ChEBI" id="CHEBI:229467"/>
        <dbReference type="ChEBI" id="CHEBI:456216"/>
        <dbReference type="EC" id="2.7.1.1"/>
    </reaction>
    <physiologicalReaction direction="left-to-right" evidence="9">
        <dbReference type="Rhea" id="RHEA:22741"/>
    </physiologicalReaction>
</comment>
<evidence type="ECO:0000313" key="19">
    <source>
        <dbReference type="Proteomes" id="UP000663829"/>
    </source>
</evidence>
<keyword evidence="19" id="KW-1185">Reference proteome</keyword>
<dbReference type="InterPro" id="IPR043129">
    <property type="entry name" value="ATPase_NBD"/>
</dbReference>
<dbReference type="GO" id="GO:0004340">
    <property type="term" value="F:glucokinase activity"/>
    <property type="evidence" value="ECO:0007669"/>
    <property type="project" value="TreeGrafter"/>
</dbReference>
<dbReference type="Proteomes" id="UP000682733">
    <property type="component" value="Unassembled WGS sequence"/>
</dbReference>
<dbReference type="GO" id="GO:0006006">
    <property type="term" value="P:glucose metabolic process"/>
    <property type="evidence" value="ECO:0007669"/>
    <property type="project" value="TreeGrafter"/>
</dbReference>
<comment type="caution">
    <text evidence="16">The sequence shown here is derived from an EMBL/GenBank/DDBJ whole genome shotgun (WGS) entry which is preliminary data.</text>
</comment>
<evidence type="ECO:0000313" key="18">
    <source>
        <dbReference type="EMBL" id="CAF3957795.1"/>
    </source>
</evidence>
<evidence type="ECO:0000256" key="6">
    <source>
        <dbReference type="ARBA" id="ARBA00022777"/>
    </source>
</evidence>
<evidence type="ECO:0000256" key="5">
    <source>
        <dbReference type="ARBA" id="ARBA00022741"/>
    </source>
</evidence>
<dbReference type="GO" id="GO:0005739">
    <property type="term" value="C:mitochondrion"/>
    <property type="evidence" value="ECO:0007669"/>
    <property type="project" value="TreeGrafter"/>
</dbReference>
<dbReference type="EMBL" id="CAJNOQ010008296">
    <property type="protein sequence ID" value="CAF1193425.1"/>
    <property type="molecule type" value="Genomic_DNA"/>
</dbReference>
<evidence type="ECO:0000259" key="14">
    <source>
        <dbReference type="Pfam" id="PF03727"/>
    </source>
</evidence>
<evidence type="ECO:0000313" key="16">
    <source>
        <dbReference type="EMBL" id="CAF1193425.1"/>
    </source>
</evidence>
<reference evidence="16" key="1">
    <citation type="submission" date="2021-02" db="EMBL/GenBank/DDBJ databases">
        <authorList>
            <person name="Nowell W R."/>
        </authorList>
    </citation>
    <scope>NUCLEOTIDE SEQUENCE</scope>
</reference>
<evidence type="ECO:0000313" key="15">
    <source>
        <dbReference type="EMBL" id="CAF0988216.1"/>
    </source>
</evidence>
<keyword evidence="8 12" id="KW-0324">Glycolysis</keyword>
<dbReference type="PANTHER" id="PTHR19443:SF16">
    <property type="entry name" value="HEXOKINASE TYPE 1-RELATED"/>
    <property type="match status" value="1"/>
</dbReference>
<comment type="catalytic activity">
    <reaction evidence="10">
        <text>D-fructose + ATP = D-fructose 6-phosphate + ADP + H(+)</text>
        <dbReference type="Rhea" id="RHEA:16125"/>
        <dbReference type="ChEBI" id="CHEBI:15378"/>
        <dbReference type="ChEBI" id="CHEBI:30616"/>
        <dbReference type="ChEBI" id="CHEBI:37721"/>
        <dbReference type="ChEBI" id="CHEBI:61527"/>
        <dbReference type="ChEBI" id="CHEBI:456216"/>
        <dbReference type="EC" id="2.7.1.1"/>
    </reaction>
    <physiologicalReaction direction="left-to-right" evidence="10">
        <dbReference type="Rhea" id="RHEA:16126"/>
    </physiologicalReaction>
</comment>
<dbReference type="Gene3D" id="3.30.420.40">
    <property type="match status" value="1"/>
</dbReference>
<comment type="pathway">
    <text evidence="2">Carbohydrate metabolism; hexose metabolism.</text>
</comment>
<evidence type="ECO:0000256" key="3">
    <source>
        <dbReference type="ARBA" id="ARBA00009225"/>
    </source>
</evidence>
<evidence type="ECO:0000313" key="17">
    <source>
        <dbReference type="EMBL" id="CAF3758415.1"/>
    </source>
</evidence>
<evidence type="ECO:0000256" key="8">
    <source>
        <dbReference type="ARBA" id="ARBA00023152"/>
    </source>
</evidence>
<dbReference type="SUPFAM" id="SSF53067">
    <property type="entry name" value="Actin-like ATPase domain"/>
    <property type="match status" value="2"/>
</dbReference>
<dbReference type="PANTHER" id="PTHR19443">
    <property type="entry name" value="HEXOKINASE"/>
    <property type="match status" value="1"/>
</dbReference>
<dbReference type="Proteomes" id="UP000677228">
    <property type="component" value="Unassembled WGS sequence"/>
</dbReference>
<gene>
    <name evidence="16" type="ORF">GPM918_LOCUS23327</name>
    <name evidence="15" type="ORF">OVA965_LOCUS13939</name>
    <name evidence="18" type="ORF">SRO942_LOCUS23331</name>
    <name evidence="17" type="ORF">TMI583_LOCUS13942</name>
</gene>
<dbReference type="Pfam" id="PF03727">
    <property type="entry name" value="Hexokinase_2"/>
    <property type="match status" value="1"/>
</dbReference>
<evidence type="ECO:0000256" key="10">
    <source>
        <dbReference type="ARBA" id="ARBA00047905"/>
    </source>
</evidence>
<proteinExistence type="inferred from homology"/>
<dbReference type="Gene3D" id="3.40.367.20">
    <property type="match status" value="1"/>
</dbReference>
<dbReference type="UniPathway" id="UPA00242"/>
<dbReference type="Proteomes" id="UP000663829">
    <property type="component" value="Unassembled WGS sequence"/>
</dbReference>
<dbReference type="GO" id="GO:0001678">
    <property type="term" value="P:intracellular glucose homeostasis"/>
    <property type="evidence" value="ECO:0007669"/>
    <property type="project" value="InterPro"/>
</dbReference>